<proteinExistence type="inferred from homology"/>
<dbReference type="SUPFAM" id="SSF52943">
    <property type="entry name" value="ATP synthase (F1-ATPase), gamma subunit"/>
    <property type="match status" value="1"/>
</dbReference>
<dbReference type="Gene3D" id="1.10.287.80">
    <property type="entry name" value="ATP synthase, gamma subunit, helix hairpin domain"/>
    <property type="match status" value="1"/>
</dbReference>
<evidence type="ECO:0000256" key="10">
    <source>
        <dbReference type="HAMAP-Rule" id="MF_00815"/>
    </source>
</evidence>
<keyword evidence="8 10" id="KW-0139">CF(1)</keyword>
<evidence type="ECO:0000256" key="5">
    <source>
        <dbReference type="ARBA" id="ARBA00022781"/>
    </source>
</evidence>
<dbReference type="PANTHER" id="PTHR11693:SF22">
    <property type="entry name" value="ATP SYNTHASE SUBUNIT GAMMA, MITOCHONDRIAL"/>
    <property type="match status" value="1"/>
</dbReference>
<keyword evidence="5 10" id="KW-0375">Hydrogen ion transport</keyword>
<evidence type="ECO:0000256" key="6">
    <source>
        <dbReference type="ARBA" id="ARBA00023065"/>
    </source>
</evidence>
<evidence type="ECO:0000313" key="12">
    <source>
        <dbReference type="Proteomes" id="UP001214992"/>
    </source>
</evidence>
<keyword evidence="7 10" id="KW-0472">Membrane</keyword>
<dbReference type="PRINTS" id="PR00126">
    <property type="entry name" value="ATPASEGAMMA"/>
</dbReference>
<dbReference type="PANTHER" id="PTHR11693">
    <property type="entry name" value="ATP SYNTHASE GAMMA CHAIN"/>
    <property type="match status" value="1"/>
</dbReference>
<evidence type="ECO:0000256" key="9">
    <source>
        <dbReference type="ARBA" id="ARBA00023310"/>
    </source>
</evidence>
<keyword evidence="6 10" id="KW-0406">Ion transport</keyword>
<accession>A0AAX3N9G9</accession>
<dbReference type="GO" id="GO:0005886">
    <property type="term" value="C:plasma membrane"/>
    <property type="evidence" value="ECO:0007669"/>
    <property type="project" value="UniProtKB-SubCell"/>
</dbReference>
<dbReference type="Pfam" id="PF00231">
    <property type="entry name" value="ATP-synt"/>
    <property type="match status" value="1"/>
</dbReference>
<dbReference type="HAMAP" id="MF_00815">
    <property type="entry name" value="ATP_synth_gamma_bact"/>
    <property type="match status" value="1"/>
</dbReference>
<keyword evidence="9 10" id="KW-0066">ATP synthesis</keyword>
<evidence type="ECO:0000256" key="7">
    <source>
        <dbReference type="ARBA" id="ARBA00023136"/>
    </source>
</evidence>
<comment type="subcellular location">
    <subcellularLocation>
        <location evidence="10">Cell membrane</location>
        <topology evidence="10">Peripheral membrane protein</topology>
    </subcellularLocation>
    <subcellularLocation>
        <location evidence="2">Membrane</location>
        <topology evidence="2">Peripheral membrane protein</topology>
    </subcellularLocation>
</comment>
<protein>
    <recommendedName>
        <fullName evidence="10">ATP synthase gamma chain</fullName>
    </recommendedName>
    <alternativeName>
        <fullName evidence="10">ATP synthase F1 sector gamma subunit</fullName>
    </alternativeName>
    <alternativeName>
        <fullName evidence="10">F-ATPase gamma subunit</fullName>
    </alternativeName>
</protein>
<evidence type="ECO:0000256" key="2">
    <source>
        <dbReference type="ARBA" id="ARBA00004170"/>
    </source>
</evidence>
<dbReference type="GO" id="GO:0005524">
    <property type="term" value="F:ATP binding"/>
    <property type="evidence" value="ECO:0007669"/>
    <property type="project" value="UniProtKB-UniRule"/>
</dbReference>
<dbReference type="Proteomes" id="UP001214992">
    <property type="component" value="Chromosome"/>
</dbReference>
<evidence type="ECO:0000256" key="4">
    <source>
        <dbReference type="ARBA" id="ARBA00022448"/>
    </source>
</evidence>
<gene>
    <name evidence="10 11" type="primary">atpG</name>
    <name evidence="11" type="ORF">ONB71_02260</name>
</gene>
<evidence type="ECO:0000256" key="3">
    <source>
        <dbReference type="ARBA" id="ARBA00007681"/>
    </source>
</evidence>
<dbReference type="RefSeq" id="WP_274360532.1">
    <property type="nucleotide sequence ID" value="NZ_CP110496.1"/>
</dbReference>
<comment type="similarity">
    <text evidence="3 10">Belongs to the ATPase gamma chain family.</text>
</comment>
<dbReference type="InterPro" id="IPR000131">
    <property type="entry name" value="ATP_synth_F1_gsu"/>
</dbReference>
<keyword evidence="4 10" id="KW-0813">Transport</keyword>
<evidence type="ECO:0000256" key="8">
    <source>
        <dbReference type="ARBA" id="ARBA00023196"/>
    </source>
</evidence>
<dbReference type="GO" id="GO:0045259">
    <property type="term" value="C:proton-transporting ATP synthase complex"/>
    <property type="evidence" value="ECO:0007669"/>
    <property type="project" value="UniProtKB-KW"/>
</dbReference>
<comment type="function">
    <text evidence="1 10">Produces ATP from ADP in the presence of a proton gradient across the membrane. The gamma chain is believed to be important in regulating ATPase activity and the flow of protons through the CF(0) complex.</text>
</comment>
<dbReference type="Gene3D" id="3.40.1380.10">
    <property type="match status" value="1"/>
</dbReference>
<dbReference type="InterPro" id="IPR035968">
    <property type="entry name" value="ATP_synth_F1_ATPase_gsu"/>
</dbReference>
<dbReference type="NCBIfam" id="TIGR01146">
    <property type="entry name" value="ATPsyn_F1gamma"/>
    <property type="match status" value="1"/>
</dbReference>
<reference evidence="11" key="1">
    <citation type="submission" date="2022-11" db="EMBL/GenBank/DDBJ databases">
        <title>Genomic comparisons reveal selection pressure and functional variation between nutritional endosymbionts of cave-adapted and epigean Hawaiian planthoppers.</title>
        <authorList>
            <person name="Gossett J.M."/>
            <person name="Porter M.L."/>
            <person name="Vasquez Y."/>
            <person name="Bennett G.M."/>
            <person name="Chong R.A."/>
        </authorList>
    </citation>
    <scope>NUCLEOTIDE SEQUENCE</scope>
    <source>
        <strain evidence="11">OPOL2</strain>
    </source>
</reference>
<evidence type="ECO:0000256" key="1">
    <source>
        <dbReference type="ARBA" id="ARBA00003456"/>
    </source>
</evidence>
<dbReference type="GO" id="GO:0042777">
    <property type="term" value="P:proton motive force-driven plasma membrane ATP synthesis"/>
    <property type="evidence" value="ECO:0007669"/>
    <property type="project" value="UniProtKB-UniRule"/>
</dbReference>
<dbReference type="EMBL" id="CP110496">
    <property type="protein sequence ID" value="WDI78505.1"/>
    <property type="molecule type" value="Genomic_DNA"/>
</dbReference>
<comment type="subunit">
    <text evidence="10">F-type ATPases have 2 components, CF(1) - the catalytic core - and CF(0) - the membrane proton channel. CF(1) has five subunits: alpha(3), beta(3), gamma(1), delta(1), epsilon(1). CF(0) has three main subunits: a, b and c.</text>
</comment>
<sequence length="285" mass="33692">MNNSKIINNKISAIKKIKQITKAMEMVAITKIIKIKKRIKNINPFINNIYNIINIIIMKNFEYHYLYSSKRKIRRVVFFIISSDRGLCGNLNLNLFNKILFKIEYLLKKNIKIDLIIIGNKGYLYFTKLGFNIIDFMININHNLSLSNLTNIINVLVDLYINEKIDRLYVAYNKFKNNMCYIPLLCTILPLSVDIKLYNDLYNKWNYIYEFDVKNILNDLIFKYIKSNIFHLILENMLSEQSSRALVMKNATDNSIDFIKKLKLIYNNIRQNKITQELIEIVSGS</sequence>
<keyword evidence="10" id="KW-1003">Cell membrane</keyword>
<name>A0AAX3N9G9_9ENTR</name>
<dbReference type="CDD" id="cd12151">
    <property type="entry name" value="F1-ATPase_gamma"/>
    <property type="match status" value="1"/>
</dbReference>
<dbReference type="GO" id="GO:0046933">
    <property type="term" value="F:proton-transporting ATP synthase activity, rotational mechanism"/>
    <property type="evidence" value="ECO:0007669"/>
    <property type="project" value="UniProtKB-UniRule"/>
</dbReference>
<dbReference type="AlphaFoldDB" id="A0AAX3N9G9"/>
<evidence type="ECO:0000313" key="11">
    <source>
        <dbReference type="EMBL" id="WDI78505.1"/>
    </source>
</evidence>
<organism evidence="11 12">
    <name type="scientific">Candidatus Purcelliella pentastirinorum</name>
    <dbReference type="NCBI Taxonomy" id="472834"/>
    <lineage>
        <taxon>Bacteria</taxon>
        <taxon>Pseudomonadati</taxon>
        <taxon>Pseudomonadota</taxon>
        <taxon>Gammaproteobacteria</taxon>
        <taxon>Enterobacterales</taxon>
        <taxon>Enterobacteriaceae</taxon>
        <taxon>Candidatus Purcelliella</taxon>
    </lineage>
</organism>